<dbReference type="InParanoid" id="W3WXQ1"/>
<dbReference type="RefSeq" id="XP_007837403.1">
    <property type="nucleotide sequence ID" value="XM_007839212.1"/>
</dbReference>
<feature type="compositionally biased region" description="Basic and acidic residues" evidence="1">
    <location>
        <begin position="108"/>
        <end position="117"/>
    </location>
</feature>
<reference evidence="3" key="1">
    <citation type="journal article" date="2015" name="BMC Genomics">
        <title>Genomic and transcriptomic analysis of the endophytic fungus Pestalotiopsis fici reveals its lifestyle and high potential for synthesis of natural products.</title>
        <authorList>
            <person name="Wang X."/>
            <person name="Zhang X."/>
            <person name="Liu L."/>
            <person name="Xiang M."/>
            <person name="Wang W."/>
            <person name="Sun X."/>
            <person name="Che Y."/>
            <person name="Guo L."/>
            <person name="Liu G."/>
            <person name="Guo L."/>
            <person name="Wang C."/>
            <person name="Yin W.B."/>
            <person name="Stadler M."/>
            <person name="Zhang X."/>
            <person name="Liu X."/>
        </authorList>
    </citation>
    <scope>NUCLEOTIDE SEQUENCE [LARGE SCALE GENOMIC DNA]</scope>
    <source>
        <strain evidence="3">W106-1 / CGMCC3.15140</strain>
    </source>
</reference>
<feature type="compositionally biased region" description="Polar residues" evidence="1">
    <location>
        <begin position="20"/>
        <end position="31"/>
    </location>
</feature>
<evidence type="ECO:0000256" key="1">
    <source>
        <dbReference type="SAM" id="MobiDB-lite"/>
    </source>
</evidence>
<dbReference type="GeneID" id="19275644"/>
<dbReference type="Proteomes" id="UP000030651">
    <property type="component" value="Unassembled WGS sequence"/>
</dbReference>
<dbReference type="EMBL" id="KI912115">
    <property type="protein sequence ID" value="ETS78569.1"/>
    <property type="molecule type" value="Genomic_DNA"/>
</dbReference>
<evidence type="ECO:0000313" key="2">
    <source>
        <dbReference type="EMBL" id="ETS78569.1"/>
    </source>
</evidence>
<accession>W3WXQ1</accession>
<dbReference type="HOGENOM" id="CLU_1886484_0_0_1"/>
<gene>
    <name evidence="2" type="ORF">PFICI_10631</name>
</gene>
<name>W3WXQ1_PESFW</name>
<sequence length="135" mass="14442">MSKPSDSTAAPSSRASSSTQNGRADSTNASGTGAGSATEWHPMSPQPNSRPNLDDRRQLSSISICMGHRPHTMFPNPPSTGRPIVPRLPKVLMGNTAVVWPDPWPVEQRGDAEDTRAAHHGKNGTDGTPPQRKKE</sequence>
<feature type="region of interest" description="Disordered" evidence="1">
    <location>
        <begin position="1"/>
        <end position="87"/>
    </location>
</feature>
<dbReference type="KEGG" id="pfy:PFICI_10631"/>
<feature type="compositionally biased region" description="Low complexity" evidence="1">
    <location>
        <begin position="1"/>
        <end position="19"/>
    </location>
</feature>
<protein>
    <submittedName>
        <fullName evidence="2">Uncharacterized protein</fullName>
    </submittedName>
</protein>
<dbReference type="AlphaFoldDB" id="W3WXQ1"/>
<organism evidence="2 3">
    <name type="scientific">Pestalotiopsis fici (strain W106-1 / CGMCC3.15140)</name>
    <dbReference type="NCBI Taxonomy" id="1229662"/>
    <lineage>
        <taxon>Eukaryota</taxon>
        <taxon>Fungi</taxon>
        <taxon>Dikarya</taxon>
        <taxon>Ascomycota</taxon>
        <taxon>Pezizomycotina</taxon>
        <taxon>Sordariomycetes</taxon>
        <taxon>Xylariomycetidae</taxon>
        <taxon>Amphisphaeriales</taxon>
        <taxon>Sporocadaceae</taxon>
        <taxon>Pestalotiopsis</taxon>
    </lineage>
</organism>
<evidence type="ECO:0000313" key="3">
    <source>
        <dbReference type="Proteomes" id="UP000030651"/>
    </source>
</evidence>
<proteinExistence type="predicted"/>
<keyword evidence="3" id="KW-1185">Reference proteome</keyword>
<feature type="region of interest" description="Disordered" evidence="1">
    <location>
        <begin position="102"/>
        <end position="135"/>
    </location>
</feature>